<proteinExistence type="predicted"/>
<name>A0A0F9AQJ2_9ZZZZ</name>
<comment type="caution">
    <text evidence="1">The sequence shown here is derived from an EMBL/GenBank/DDBJ whole genome shotgun (WGS) entry which is preliminary data.</text>
</comment>
<dbReference type="AlphaFoldDB" id="A0A0F9AQJ2"/>
<organism evidence="1">
    <name type="scientific">marine sediment metagenome</name>
    <dbReference type="NCBI Taxonomy" id="412755"/>
    <lineage>
        <taxon>unclassified sequences</taxon>
        <taxon>metagenomes</taxon>
        <taxon>ecological metagenomes</taxon>
    </lineage>
</organism>
<reference evidence="1" key="1">
    <citation type="journal article" date="2015" name="Nature">
        <title>Complex archaea that bridge the gap between prokaryotes and eukaryotes.</title>
        <authorList>
            <person name="Spang A."/>
            <person name="Saw J.H."/>
            <person name="Jorgensen S.L."/>
            <person name="Zaremba-Niedzwiedzka K."/>
            <person name="Martijn J."/>
            <person name="Lind A.E."/>
            <person name="van Eijk R."/>
            <person name="Schleper C."/>
            <person name="Guy L."/>
            <person name="Ettema T.J."/>
        </authorList>
    </citation>
    <scope>NUCLEOTIDE SEQUENCE</scope>
</reference>
<sequence>MKFKVNKKFIGIVFIVFFLVSGVSSVLFNNTYQNKLTTEKDILGLKNSDLQPIIFYLFAENGISLGIKYSNYR</sequence>
<protein>
    <submittedName>
        <fullName evidence="1">Uncharacterized protein</fullName>
    </submittedName>
</protein>
<gene>
    <name evidence="1" type="ORF">LCGC14_2621540</name>
</gene>
<evidence type="ECO:0000313" key="1">
    <source>
        <dbReference type="EMBL" id="KKL03897.1"/>
    </source>
</evidence>
<accession>A0A0F9AQJ2</accession>
<dbReference type="EMBL" id="LAZR01044745">
    <property type="protein sequence ID" value="KKL03897.1"/>
    <property type="molecule type" value="Genomic_DNA"/>
</dbReference>